<dbReference type="InterPro" id="IPR043131">
    <property type="entry name" value="BCAT-like_N"/>
</dbReference>
<name>S8C2G2_9LAMI</name>
<dbReference type="Gene3D" id="3.30.470.10">
    <property type="match status" value="1"/>
</dbReference>
<sequence length="262" mass="28268">TKTASVPILSCEEAIERLRRFRESYEGEECEYLAMYSSVFGGITTDPSAMVVPLDDHIVHRGHAVFDTALICNGYLYELDQHLDRLLVSASMAKINLPFDRDTIRGILIQTVSASGCRNGSLRYFVSSGIGDFQLSPSGCHASSLYAVVIRAAASSSPPRGGVRVITSSVPMKPPPFASTKSVNYLPNALSQMEAESRGAFAAVWVDPDGRVAEGPNVNVAFVTREGELVMPDPDGGRVLRGCTARRVFVLAEELVGRRGGL</sequence>
<evidence type="ECO:0000256" key="1">
    <source>
        <dbReference type="ARBA" id="ARBA00001933"/>
    </source>
</evidence>
<feature type="non-terminal residue" evidence="4">
    <location>
        <position position="1"/>
    </location>
</feature>
<dbReference type="EMBL" id="AUSU01009013">
    <property type="protein sequence ID" value="EPS58651.1"/>
    <property type="molecule type" value="Genomic_DNA"/>
</dbReference>
<proteinExistence type="inferred from homology"/>
<comment type="cofactor">
    <cofactor evidence="1">
        <name>pyridoxal 5'-phosphate</name>
        <dbReference type="ChEBI" id="CHEBI:597326"/>
    </cofactor>
</comment>
<dbReference type="GO" id="GO:0003824">
    <property type="term" value="F:catalytic activity"/>
    <property type="evidence" value="ECO:0007669"/>
    <property type="project" value="InterPro"/>
</dbReference>
<dbReference type="PANTHER" id="PTHR42743:SF22">
    <property type="entry name" value="D-AMINO-ACID TRANSAMINASE, CHLOROPLASTIC"/>
    <property type="match status" value="1"/>
</dbReference>
<dbReference type="Pfam" id="PF01063">
    <property type="entry name" value="Aminotran_4"/>
    <property type="match status" value="1"/>
</dbReference>
<comment type="caution">
    <text evidence="4">The sequence shown here is derived from an EMBL/GenBank/DDBJ whole genome shotgun (WGS) entry which is preliminary data.</text>
</comment>
<dbReference type="GO" id="GO:0046394">
    <property type="term" value="P:carboxylic acid biosynthetic process"/>
    <property type="evidence" value="ECO:0007669"/>
    <property type="project" value="UniProtKB-ARBA"/>
</dbReference>
<dbReference type="FunFam" id="3.20.10.10:FF:000002">
    <property type="entry name" value="D-alanine aminotransferase"/>
    <property type="match status" value="1"/>
</dbReference>
<dbReference type="InterPro" id="IPR043132">
    <property type="entry name" value="BCAT-like_C"/>
</dbReference>
<keyword evidence="5" id="KW-1185">Reference proteome</keyword>
<dbReference type="Gene3D" id="3.20.10.10">
    <property type="entry name" value="D-amino Acid Aminotransferase, subunit A, domain 2"/>
    <property type="match status" value="1"/>
</dbReference>
<feature type="non-terminal residue" evidence="4">
    <location>
        <position position="262"/>
    </location>
</feature>
<dbReference type="OrthoDB" id="25921at2759"/>
<evidence type="ECO:0000313" key="4">
    <source>
        <dbReference type="EMBL" id="EPS58651.1"/>
    </source>
</evidence>
<evidence type="ECO:0000313" key="5">
    <source>
        <dbReference type="Proteomes" id="UP000015453"/>
    </source>
</evidence>
<dbReference type="InterPro" id="IPR001544">
    <property type="entry name" value="Aminotrans_IV"/>
</dbReference>
<dbReference type="GO" id="GO:0008652">
    <property type="term" value="P:amino acid biosynthetic process"/>
    <property type="evidence" value="ECO:0007669"/>
    <property type="project" value="UniProtKB-ARBA"/>
</dbReference>
<accession>S8C2G2</accession>
<evidence type="ECO:0000256" key="3">
    <source>
        <dbReference type="ARBA" id="ARBA00022898"/>
    </source>
</evidence>
<dbReference type="SUPFAM" id="SSF56752">
    <property type="entry name" value="D-aminoacid aminotransferase-like PLP-dependent enzymes"/>
    <property type="match status" value="1"/>
</dbReference>
<dbReference type="InterPro" id="IPR050571">
    <property type="entry name" value="Class-IV_PLP-Dep_Aminotrnsfr"/>
</dbReference>
<organism evidence="4 5">
    <name type="scientific">Genlisea aurea</name>
    <dbReference type="NCBI Taxonomy" id="192259"/>
    <lineage>
        <taxon>Eukaryota</taxon>
        <taxon>Viridiplantae</taxon>
        <taxon>Streptophyta</taxon>
        <taxon>Embryophyta</taxon>
        <taxon>Tracheophyta</taxon>
        <taxon>Spermatophyta</taxon>
        <taxon>Magnoliopsida</taxon>
        <taxon>eudicotyledons</taxon>
        <taxon>Gunneridae</taxon>
        <taxon>Pentapetalae</taxon>
        <taxon>asterids</taxon>
        <taxon>lamiids</taxon>
        <taxon>Lamiales</taxon>
        <taxon>Lentibulariaceae</taxon>
        <taxon>Genlisea</taxon>
    </lineage>
</organism>
<dbReference type="InterPro" id="IPR036038">
    <property type="entry name" value="Aminotransferase-like"/>
</dbReference>
<gene>
    <name evidence="4" type="ORF">M569_16162</name>
</gene>
<evidence type="ECO:0000256" key="2">
    <source>
        <dbReference type="ARBA" id="ARBA00009320"/>
    </source>
</evidence>
<reference evidence="4 5" key="1">
    <citation type="journal article" date="2013" name="BMC Genomics">
        <title>The miniature genome of a carnivorous plant Genlisea aurea contains a low number of genes and short non-coding sequences.</title>
        <authorList>
            <person name="Leushkin E.V."/>
            <person name="Sutormin R.A."/>
            <person name="Nabieva E.R."/>
            <person name="Penin A.A."/>
            <person name="Kondrashov A.S."/>
            <person name="Logacheva M.D."/>
        </authorList>
    </citation>
    <scope>NUCLEOTIDE SEQUENCE [LARGE SCALE GENOMIC DNA]</scope>
</reference>
<keyword evidence="3" id="KW-0663">Pyridoxal phosphate</keyword>
<protein>
    <submittedName>
        <fullName evidence="4">Uncharacterized protein</fullName>
    </submittedName>
</protein>
<dbReference type="AlphaFoldDB" id="S8C2G2"/>
<dbReference type="Proteomes" id="UP000015453">
    <property type="component" value="Unassembled WGS sequence"/>
</dbReference>
<dbReference type="PANTHER" id="PTHR42743">
    <property type="entry name" value="AMINO-ACID AMINOTRANSFERASE"/>
    <property type="match status" value="1"/>
</dbReference>
<dbReference type="FunFam" id="3.30.470.10:FF:000008">
    <property type="entry name" value="D-amino-acid transaminase, chloroplastic"/>
    <property type="match status" value="1"/>
</dbReference>
<comment type="similarity">
    <text evidence="2">Belongs to the class-IV pyridoxal-phosphate-dependent aminotransferase family.</text>
</comment>